<dbReference type="InterPro" id="IPR054364">
    <property type="entry name" value="Ca3427-like_PBP2"/>
</dbReference>
<dbReference type="Gene3D" id="3.40.190.10">
    <property type="entry name" value="Periplasmic binding protein-like II"/>
    <property type="match status" value="2"/>
</dbReference>
<evidence type="ECO:0000313" key="6">
    <source>
        <dbReference type="Proteomes" id="UP001337305"/>
    </source>
</evidence>
<organism evidence="5 6">
    <name type="scientific">Flavivirga spongiicola</name>
    <dbReference type="NCBI Taxonomy" id="421621"/>
    <lineage>
        <taxon>Bacteria</taxon>
        <taxon>Pseudomonadati</taxon>
        <taxon>Bacteroidota</taxon>
        <taxon>Flavobacteriia</taxon>
        <taxon>Flavobacteriales</taxon>
        <taxon>Flavobacteriaceae</taxon>
        <taxon>Flavivirga</taxon>
    </lineage>
</organism>
<comment type="caution">
    <text evidence="5">The sequence shown here is derived from an EMBL/GenBank/DDBJ whole genome shotgun (WGS) entry which is preliminary data.</text>
</comment>
<dbReference type="Proteomes" id="UP001337305">
    <property type="component" value="Unassembled WGS sequence"/>
</dbReference>
<gene>
    <name evidence="5" type="ORF">N1F79_20870</name>
</gene>
<sequence length="289" mass="32890">MKKVNIGGVPEHFNLAWYLTLKNGDYKKENINLRWHDYAGGTGAMCKALRNKEIDIAVILTEGIVKDIIDGNPSKIVQTFVQTPLIWGVHVAHNSSYKTIEDLKGMKAAISRYGSGSHLMAYINAENNKWDLKKDLDFEVIKNLDGAVEGLTTGRADYFLWEKFTTKPLVDDGIFRRIDNCPSPWPCFVIAVREDFIESNKDDLATILEIINNTTSEFKEIPSIDKTIANRYGQQLEDVQEWLNITEWSQNLIDRQTIMNVQKQLHALNIIPEIVDYKKLTISSSLNGK</sequence>
<feature type="domain" description="Ca3427-like PBP 2" evidence="4">
    <location>
        <begin position="94"/>
        <end position="180"/>
    </location>
</feature>
<name>A0ABU7XZ15_9FLAO</name>
<dbReference type="SUPFAM" id="SSF53850">
    <property type="entry name" value="Periplasmic binding protein-like II"/>
    <property type="match status" value="1"/>
</dbReference>
<evidence type="ECO:0000256" key="2">
    <source>
        <dbReference type="ARBA" id="ARBA00010742"/>
    </source>
</evidence>
<protein>
    <submittedName>
        <fullName evidence="5">Substrate-binding domain-containing protein</fullName>
    </submittedName>
</protein>
<accession>A0ABU7XZ15</accession>
<dbReference type="PANTHER" id="PTHR30024:SF47">
    <property type="entry name" value="TAURINE-BINDING PERIPLASMIC PROTEIN"/>
    <property type="match status" value="1"/>
</dbReference>
<dbReference type="CDD" id="cd13637">
    <property type="entry name" value="PBP2_Ca3427_like"/>
    <property type="match status" value="1"/>
</dbReference>
<comment type="subcellular location">
    <subcellularLocation>
        <location evidence="1">Periplasm</location>
    </subcellularLocation>
</comment>
<evidence type="ECO:0000313" key="5">
    <source>
        <dbReference type="EMBL" id="MEF3835591.1"/>
    </source>
</evidence>
<dbReference type="EMBL" id="JAODOP010000004">
    <property type="protein sequence ID" value="MEF3835591.1"/>
    <property type="molecule type" value="Genomic_DNA"/>
</dbReference>
<proteinExistence type="inferred from homology"/>
<comment type="similarity">
    <text evidence="2">Belongs to the bacterial solute-binding protein SsuA/TauA family.</text>
</comment>
<evidence type="ECO:0000259" key="4">
    <source>
        <dbReference type="Pfam" id="PF22384"/>
    </source>
</evidence>
<dbReference type="PANTHER" id="PTHR30024">
    <property type="entry name" value="ALIPHATIC SULFONATES-BINDING PROTEIN-RELATED"/>
    <property type="match status" value="1"/>
</dbReference>
<keyword evidence="3" id="KW-0732">Signal</keyword>
<dbReference type="RefSeq" id="WP_303307872.1">
    <property type="nucleotide sequence ID" value="NZ_JAODOP010000004.1"/>
</dbReference>
<reference evidence="5 6" key="1">
    <citation type="submission" date="2022-09" db="EMBL/GenBank/DDBJ databases">
        <title>Genome sequencing of Flavivirga sp. MEBiC05379.</title>
        <authorList>
            <person name="Oh H.-M."/>
            <person name="Kwon K.K."/>
            <person name="Park M.J."/>
            <person name="Yang S.-H."/>
        </authorList>
    </citation>
    <scope>NUCLEOTIDE SEQUENCE [LARGE SCALE GENOMIC DNA]</scope>
    <source>
        <strain evidence="5 6">MEBiC05379</strain>
    </source>
</reference>
<evidence type="ECO:0000256" key="3">
    <source>
        <dbReference type="ARBA" id="ARBA00022729"/>
    </source>
</evidence>
<dbReference type="Pfam" id="PF22384">
    <property type="entry name" value="PBP2_Ca3427_like"/>
    <property type="match status" value="1"/>
</dbReference>
<evidence type="ECO:0000256" key="1">
    <source>
        <dbReference type="ARBA" id="ARBA00004418"/>
    </source>
</evidence>
<keyword evidence="6" id="KW-1185">Reference proteome</keyword>